<sequence length="143" mass="16283">MPKALDTVRTLKDKQRANGRTLALNGTAWRKLRALVLAEQPLCADCERCGWTTPANEVDHADNDPTNNERSNLIGLCRPCHSRKTQHFEHYKRTGQWLPIKGCDVHGRPLDPLHFWNTDRRAQKSPEQNGPEPAMGTHARDRT</sequence>
<evidence type="ECO:0000256" key="1">
    <source>
        <dbReference type="SAM" id="MobiDB-lite"/>
    </source>
</evidence>
<accession>A0A6B3SRS6</accession>
<organism evidence="3 4">
    <name type="scientific">Noviherbaspirillum galbum</name>
    <dbReference type="NCBI Taxonomy" id="2709383"/>
    <lineage>
        <taxon>Bacteria</taxon>
        <taxon>Pseudomonadati</taxon>
        <taxon>Pseudomonadota</taxon>
        <taxon>Betaproteobacteria</taxon>
        <taxon>Burkholderiales</taxon>
        <taxon>Oxalobacteraceae</taxon>
        <taxon>Noviherbaspirillum</taxon>
    </lineage>
</organism>
<dbReference type="GO" id="GO:0008270">
    <property type="term" value="F:zinc ion binding"/>
    <property type="evidence" value="ECO:0007669"/>
    <property type="project" value="InterPro"/>
</dbReference>
<comment type="caution">
    <text evidence="3">The sequence shown here is derived from an EMBL/GenBank/DDBJ whole genome shotgun (WGS) entry which is preliminary data.</text>
</comment>
<dbReference type="Pfam" id="PF01844">
    <property type="entry name" value="HNH"/>
    <property type="match status" value="1"/>
</dbReference>
<evidence type="ECO:0000313" key="4">
    <source>
        <dbReference type="Proteomes" id="UP000482155"/>
    </source>
</evidence>
<feature type="region of interest" description="Disordered" evidence="1">
    <location>
        <begin position="120"/>
        <end position="143"/>
    </location>
</feature>
<keyword evidence="3" id="KW-0378">Hydrolase</keyword>
<dbReference type="AlphaFoldDB" id="A0A6B3SRS6"/>
<gene>
    <name evidence="3" type="ORF">G3574_20445</name>
</gene>
<dbReference type="Proteomes" id="UP000482155">
    <property type="component" value="Unassembled WGS sequence"/>
</dbReference>
<reference evidence="3 4" key="1">
    <citation type="submission" date="2020-02" db="EMBL/GenBank/DDBJ databases">
        <authorList>
            <person name="Kim M.K."/>
        </authorList>
    </citation>
    <scope>NUCLEOTIDE SEQUENCE [LARGE SCALE GENOMIC DNA]</scope>
    <source>
        <strain evidence="3 4">17J57-3</strain>
    </source>
</reference>
<evidence type="ECO:0000259" key="2">
    <source>
        <dbReference type="SMART" id="SM00507"/>
    </source>
</evidence>
<dbReference type="InterPro" id="IPR003615">
    <property type="entry name" value="HNH_nuc"/>
</dbReference>
<keyword evidence="3" id="KW-0540">Nuclease</keyword>
<evidence type="ECO:0000313" key="3">
    <source>
        <dbReference type="EMBL" id="NEX63453.1"/>
    </source>
</evidence>
<feature type="domain" description="HNH nuclease" evidence="2">
    <location>
        <begin position="31"/>
        <end position="82"/>
    </location>
</feature>
<proteinExistence type="predicted"/>
<dbReference type="GO" id="GO:0003676">
    <property type="term" value="F:nucleic acid binding"/>
    <property type="evidence" value="ECO:0007669"/>
    <property type="project" value="InterPro"/>
</dbReference>
<keyword evidence="4" id="KW-1185">Reference proteome</keyword>
<dbReference type="CDD" id="cd00085">
    <property type="entry name" value="HNHc"/>
    <property type="match status" value="1"/>
</dbReference>
<dbReference type="InterPro" id="IPR002711">
    <property type="entry name" value="HNH"/>
</dbReference>
<protein>
    <submittedName>
        <fullName evidence="3">HNH endonuclease</fullName>
    </submittedName>
</protein>
<dbReference type="SMART" id="SM00507">
    <property type="entry name" value="HNHc"/>
    <property type="match status" value="1"/>
</dbReference>
<dbReference type="EMBL" id="JAAIVB010000070">
    <property type="protein sequence ID" value="NEX63453.1"/>
    <property type="molecule type" value="Genomic_DNA"/>
</dbReference>
<name>A0A6B3SRS6_9BURK</name>
<dbReference type="GO" id="GO:0004519">
    <property type="term" value="F:endonuclease activity"/>
    <property type="evidence" value="ECO:0007669"/>
    <property type="project" value="UniProtKB-KW"/>
</dbReference>
<keyword evidence="3" id="KW-0255">Endonuclease</keyword>